<sequence length="84" mass="9163">MDYLVPLDLTNFLFQNWGLTYRSRDYHGSIGLTLDSAFRVKVYAGFKHVRSPGQVPRCPGAQSKLTYTVMAAPGGAPGPFGPVT</sequence>
<dbReference type="Proteomes" id="UP000053732">
    <property type="component" value="Unassembled WGS sequence"/>
</dbReference>
<proteinExistence type="predicted"/>
<keyword evidence="2" id="KW-1185">Reference proteome</keyword>
<gene>
    <name evidence="1" type="ORF">PCAMFM013_S052g000010</name>
</gene>
<protein>
    <submittedName>
        <fullName evidence="1">Str. FM013</fullName>
    </submittedName>
</protein>
<dbReference type="AlphaFoldDB" id="A0A0G4PVN4"/>
<evidence type="ECO:0000313" key="1">
    <source>
        <dbReference type="EMBL" id="CRL30453.1"/>
    </source>
</evidence>
<dbReference type="EMBL" id="HG793185">
    <property type="protein sequence ID" value="CRL30453.1"/>
    <property type="molecule type" value="Genomic_DNA"/>
</dbReference>
<name>A0A0G4PVN4_PENC3</name>
<reference evidence="1 2" key="1">
    <citation type="journal article" date="2014" name="Nat. Commun.">
        <title>Multiple recent horizontal transfers of a large genomic region in cheese making fungi.</title>
        <authorList>
            <person name="Cheeseman K."/>
            <person name="Ropars J."/>
            <person name="Renault P."/>
            <person name="Dupont J."/>
            <person name="Gouzy J."/>
            <person name="Branca A."/>
            <person name="Abraham A.L."/>
            <person name="Ceppi M."/>
            <person name="Conseiller E."/>
            <person name="Debuchy R."/>
            <person name="Malagnac F."/>
            <person name="Goarin A."/>
            <person name="Silar P."/>
            <person name="Lacoste S."/>
            <person name="Sallet E."/>
            <person name="Bensimon A."/>
            <person name="Giraud T."/>
            <person name="Brygoo Y."/>
        </authorList>
    </citation>
    <scope>NUCLEOTIDE SEQUENCE [LARGE SCALE GENOMIC DNA]</scope>
    <source>
        <strain evidence="2">FM 013</strain>
    </source>
</reference>
<accession>A0A0G4PVN4</accession>
<organism evidence="1 2">
    <name type="scientific">Penicillium camemberti (strain FM 013)</name>
    <dbReference type="NCBI Taxonomy" id="1429867"/>
    <lineage>
        <taxon>Eukaryota</taxon>
        <taxon>Fungi</taxon>
        <taxon>Dikarya</taxon>
        <taxon>Ascomycota</taxon>
        <taxon>Pezizomycotina</taxon>
        <taxon>Eurotiomycetes</taxon>
        <taxon>Eurotiomycetidae</taxon>
        <taxon>Eurotiales</taxon>
        <taxon>Aspergillaceae</taxon>
        <taxon>Penicillium</taxon>
    </lineage>
</organism>
<evidence type="ECO:0000313" key="2">
    <source>
        <dbReference type="Proteomes" id="UP000053732"/>
    </source>
</evidence>